<sequence length="93" mass="10164">MKTKLVWQCDDAGYLIGRAAADESPLEPGVFLIPFGAVATKPPHSLTAKQEWRWLAGAWKVVDARPTPAPSPPEQRLADFLKANPDITALLSR</sequence>
<evidence type="ECO:0000313" key="2">
    <source>
        <dbReference type="Proteomes" id="UP000008840"/>
    </source>
</evidence>
<accession>B2FIY2</accession>
<keyword evidence="2" id="KW-1185">Reference proteome</keyword>
<dbReference type="EMBL" id="AM743169">
    <property type="protein sequence ID" value="CAQ43911.1"/>
    <property type="molecule type" value="Genomic_DNA"/>
</dbReference>
<protein>
    <submittedName>
        <fullName evidence="1">Complete genome, strain K279a</fullName>
    </submittedName>
</protein>
<gene>
    <name evidence="1" type="ordered locus">Smlt0308</name>
</gene>
<dbReference type="KEGG" id="sml:Smlt0308"/>
<dbReference type="Proteomes" id="UP000008840">
    <property type="component" value="Chromosome"/>
</dbReference>
<dbReference type="eggNOG" id="ENOG50337MH">
    <property type="taxonomic scope" value="Bacteria"/>
</dbReference>
<evidence type="ECO:0000313" key="1">
    <source>
        <dbReference type="EMBL" id="CAQ43911.1"/>
    </source>
</evidence>
<dbReference type="AlphaFoldDB" id="B2FIY2"/>
<proteinExistence type="predicted"/>
<dbReference type="EnsemblBacteria" id="CAQ43911">
    <property type="protein sequence ID" value="CAQ43911"/>
    <property type="gene ID" value="Smlt0308"/>
</dbReference>
<reference evidence="1 2" key="1">
    <citation type="journal article" date="2008" name="Genome Biol.">
        <title>The complete genome, comparative and functional analysis of Stenotrophomonas maltophilia reveals an organism heavily shielded by drug resistance determinants.</title>
        <authorList>
            <person name="Crossman L.C."/>
            <person name="Gould V.C."/>
            <person name="Dow J.M."/>
            <person name="Vernikos G.S."/>
            <person name="Okazaki A."/>
            <person name="Sebaihia M."/>
            <person name="Saunders D."/>
            <person name="Arrowsmith C."/>
            <person name="Carver T."/>
            <person name="Peters N."/>
            <person name="Adlem E."/>
            <person name="Kerhornou A."/>
            <person name="Lord A."/>
            <person name="Murphy L."/>
            <person name="Seeger K."/>
            <person name="Squares R."/>
            <person name="Rutter S."/>
            <person name="Quail M.A."/>
            <person name="Rajandream M.A."/>
            <person name="Harris D."/>
            <person name="Churcher C."/>
            <person name="Bentley S.D."/>
            <person name="Parkhill J."/>
            <person name="Thomson N.R."/>
            <person name="Avison M.B."/>
        </authorList>
    </citation>
    <scope>NUCLEOTIDE SEQUENCE [LARGE SCALE GENOMIC DNA]</scope>
    <source>
        <strain evidence="1 2">K279a</strain>
    </source>
</reference>
<name>B2FIY2_STRMK</name>
<dbReference type="HOGENOM" id="CLU_186035_0_0_6"/>
<organism evidence="1 2">
    <name type="scientific">Stenotrophomonas maltophilia (strain K279a)</name>
    <dbReference type="NCBI Taxonomy" id="522373"/>
    <lineage>
        <taxon>Bacteria</taxon>
        <taxon>Pseudomonadati</taxon>
        <taxon>Pseudomonadota</taxon>
        <taxon>Gammaproteobacteria</taxon>
        <taxon>Lysobacterales</taxon>
        <taxon>Lysobacteraceae</taxon>
        <taxon>Stenotrophomonas</taxon>
        <taxon>Stenotrophomonas maltophilia group</taxon>
    </lineage>
</organism>
<dbReference type="RefSeq" id="WP_012478845.1">
    <property type="nucleotide sequence ID" value="NC_010943.1"/>
</dbReference>